<dbReference type="EMBL" id="JAVYJV010000001">
    <property type="protein sequence ID" value="KAK4380002.1"/>
    <property type="molecule type" value="Genomic_DNA"/>
</dbReference>
<name>A0AAE1VSL1_9SOLA</name>
<protein>
    <submittedName>
        <fullName evidence="1">Uncharacterized protein</fullName>
    </submittedName>
</protein>
<accession>A0AAE1VSL1</accession>
<evidence type="ECO:0000313" key="1">
    <source>
        <dbReference type="EMBL" id="KAK4380002.1"/>
    </source>
</evidence>
<reference evidence="1" key="1">
    <citation type="submission" date="2023-12" db="EMBL/GenBank/DDBJ databases">
        <title>Genome assembly of Anisodus tanguticus.</title>
        <authorList>
            <person name="Wang Y.-J."/>
        </authorList>
    </citation>
    <scope>NUCLEOTIDE SEQUENCE</scope>
    <source>
        <strain evidence="1">KB-2021</strain>
        <tissue evidence="1">Leaf</tissue>
    </source>
</reference>
<evidence type="ECO:0000313" key="2">
    <source>
        <dbReference type="Proteomes" id="UP001291623"/>
    </source>
</evidence>
<keyword evidence="2" id="KW-1185">Reference proteome</keyword>
<organism evidence="1 2">
    <name type="scientific">Anisodus tanguticus</name>
    <dbReference type="NCBI Taxonomy" id="243964"/>
    <lineage>
        <taxon>Eukaryota</taxon>
        <taxon>Viridiplantae</taxon>
        <taxon>Streptophyta</taxon>
        <taxon>Embryophyta</taxon>
        <taxon>Tracheophyta</taxon>
        <taxon>Spermatophyta</taxon>
        <taxon>Magnoliopsida</taxon>
        <taxon>eudicotyledons</taxon>
        <taxon>Gunneridae</taxon>
        <taxon>Pentapetalae</taxon>
        <taxon>asterids</taxon>
        <taxon>lamiids</taxon>
        <taxon>Solanales</taxon>
        <taxon>Solanaceae</taxon>
        <taxon>Solanoideae</taxon>
        <taxon>Hyoscyameae</taxon>
        <taxon>Anisodus</taxon>
    </lineage>
</organism>
<proteinExistence type="predicted"/>
<dbReference type="Proteomes" id="UP001291623">
    <property type="component" value="Unassembled WGS sequence"/>
</dbReference>
<comment type="caution">
    <text evidence="1">The sequence shown here is derived from an EMBL/GenBank/DDBJ whole genome shotgun (WGS) entry which is preliminary data.</text>
</comment>
<sequence>MAKTRCTGASVVVVALAREERVLNALLSRIDTIVPPPTPKVRLPFFFAFSASINCSISDLHFELNILVG</sequence>
<dbReference type="AlphaFoldDB" id="A0AAE1VSL1"/>
<gene>
    <name evidence="1" type="ORF">RND71_001864</name>
</gene>